<dbReference type="InterPro" id="IPR036383">
    <property type="entry name" value="TSP1_rpt_sf"/>
</dbReference>
<feature type="non-terminal residue" evidence="8">
    <location>
        <position position="1"/>
    </location>
</feature>
<evidence type="ECO:0000256" key="3">
    <source>
        <dbReference type="ARBA" id="ARBA00022729"/>
    </source>
</evidence>
<dbReference type="Pfam" id="PF19236">
    <property type="entry name" value="ADAMTS_CR_3"/>
    <property type="match status" value="1"/>
</dbReference>
<dbReference type="GO" id="GO:0031012">
    <property type="term" value="C:extracellular matrix"/>
    <property type="evidence" value="ECO:0007669"/>
    <property type="project" value="TreeGrafter"/>
</dbReference>
<feature type="domain" description="ADAMTS/ADAMTS-like Spacer 1" evidence="6">
    <location>
        <begin position="146"/>
        <end position="242"/>
    </location>
</feature>
<dbReference type="FunFam" id="2.20.100.10:FF:000005">
    <property type="entry name" value="ADAM metallopeptidase with thrombospondin type 1 motif 9"/>
    <property type="match status" value="1"/>
</dbReference>
<evidence type="ECO:0000256" key="2">
    <source>
        <dbReference type="ARBA" id="ARBA00022525"/>
    </source>
</evidence>
<dbReference type="SUPFAM" id="SSF82895">
    <property type="entry name" value="TSP-1 type 1 repeat"/>
    <property type="match status" value="3"/>
</dbReference>
<gene>
    <name evidence="8" type="ORF">EGW08_010528</name>
</gene>
<dbReference type="InterPro" id="IPR045371">
    <property type="entry name" value="ADAMTS_CR_3"/>
</dbReference>
<comment type="caution">
    <text evidence="8">The sequence shown here is derived from an EMBL/GenBank/DDBJ whole genome shotgun (WGS) entry which is preliminary data.</text>
</comment>
<reference evidence="8 9" key="1">
    <citation type="submission" date="2019-01" db="EMBL/GenBank/DDBJ databases">
        <title>A draft genome assembly of the solar-powered sea slug Elysia chlorotica.</title>
        <authorList>
            <person name="Cai H."/>
            <person name="Li Q."/>
            <person name="Fang X."/>
            <person name="Li J."/>
            <person name="Curtis N.E."/>
            <person name="Altenburger A."/>
            <person name="Shibata T."/>
            <person name="Feng M."/>
            <person name="Maeda T."/>
            <person name="Schwartz J.A."/>
            <person name="Shigenobu S."/>
            <person name="Lundholm N."/>
            <person name="Nishiyama T."/>
            <person name="Yang H."/>
            <person name="Hasebe M."/>
            <person name="Li S."/>
            <person name="Pierce S.K."/>
            <person name="Wang J."/>
        </authorList>
    </citation>
    <scope>NUCLEOTIDE SEQUENCE [LARGE SCALE GENOMIC DNA]</scope>
    <source>
        <strain evidence="8">EC2010</strain>
        <tissue evidence="8">Whole organism of an adult</tissue>
    </source>
</reference>
<evidence type="ECO:0000259" key="7">
    <source>
        <dbReference type="Pfam" id="PF19236"/>
    </source>
</evidence>
<proteinExistence type="predicted"/>
<name>A0A433TJM2_ELYCH</name>
<evidence type="ECO:0000313" key="9">
    <source>
        <dbReference type="Proteomes" id="UP000271974"/>
    </source>
</evidence>
<dbReference type="PANTHER" id="PTHR13723">
    <property type="entry name" value="ADAMTS A DISINTEGRIN AND METALLOPROTEASE WITH THROMBOSPONDIN MOTIFS PROTEASE"/>
    <property type="match status" value="1"/>
</dbReference>
<dbReference type="STRING" id="188477.A0A433TJM2"/>
<dbReference type="GO" id="GO:0030198">
    <property type="term" value="P:extracellular matrix organization"/>
    <property type="evidence" value="ECO:0007669"/>
    <property type="project" value="InterPro"/>
</dbReference>
<dbReference type="AlphaFoldDB" id="A0A433TJM2"/>
<dbReference type="SMART" id="SM00209">
    <property type="entry name" value="TSP1"/>
    <property type="match status" value="3"/>
</dbReference>
<dbReference type="Pfam" id="PF19030">
    <property type="entry name" value="TSP1_ADAMTS"/>
    <property type="match status" value="3"/>
</dbReference>
<accession>A0A433TJM2</accession>
<dbReference type="InterPro" id="IPR010294">
    <property type="entry name" value="ADAMTS_spacer1"/>
</dbReference>
<dbReference type="PROSITE" id="PS50092">
    <property type="entry name" value="TSP1"/>
    <property type="match status" value="2"/>
</dbReference>
<dbReference type="Proteomes" id="UP000271974">
    <property type="component" value="Unassembled WGS sequence"/>
</dbReference>
<dbReference type="InterPro" id="IPR050439">
    <property type="entry name" value="ADAMTS_ADAMTS-like"/>
</dbReference>
<dbReference type="InterPro" id="IPR013273">
    <property type="entry name" value="ADAMTS/ADAMTS-like"/>
</dbReference>
<keyword evidence="9" id="KW-1185">Reference proteome</keyword>
<sequence>SKDRSDYCQGPATQYISCNVQPCAEGGRDFRFQQCQAYNGVTLFDTRIKNSTWEPYNDVSKPCKLICRAQNGETRTLKDVIDGTSCDSARDLGICVQGICKPVGCDRVLGSTKPDDKCLVCDGDGRDCDTVVDSTRRHRLAQSVVNNVVVFPPEARSVRIKIDSLANVLLELRNGMGDSFQLNQLEQTFASRRLADIDGTLFTYQQDGDSVTYFARGPLEEPLQLQVRYEGDLPLIEFEYSTRREVSRPQSDEAARYIWKFGRWTVCSRDCGDGYQRRAVACLDRETGKRVTNDQCDMREMPSRRQSCNLQPCRNSGNPVYRWTPGTWGDCSVPCGAGQQKQSMLCEETTSSGSSVYVSQELCDRYVGRMPEVERACFGDDCPYWAAGNWADCSVTCGEGQQSRRLYCQRDPPEEDAAPVLVSHDQCPADKRPSEVQVCRQMECRQEPEP</sequence>
<keyword evidence="5" id="KW-1015">Disulfide bond</keyword>
<keyword evidence="4" id="KW-0677">Repeat</keyword>
<dbReference type="GO" id="GO:0005576">
    <property type="term" value="C:extracellular region"/>
    <property type="evidence" value="ECO:0007669"/>
    <property type="project" value="UniProtKB-SubCell"/>
</dbReference>
<evidence type="ECO:0000256" key="5">
    <source>
        <dbReference type="ARBA" id="ARBA00023157"/>
    </source>
</evidence>
<dbReference type="PANTHER" id="PTHR13723:SF313">
    <property type="entry name" value="PEPTIDASE M12B DOMAIN-CONTAINING PROTEIN"/>
    <property type="match status" value="1"/>
</dbReference>
<dbReference type="OrthoDB" id="6149464at2759"/>
<dbReference type="Pfam" id="PF05986">
    <property type="entry name" value="ADAMTS_spacer1"/>
    <property type="match status" value="1"/>
</dbReference>
<evidence type="ECO:0008006" key="10">
    <source>
        <dbReference type="Google" id="ProtNLM"/>
    </source>
</evidence>
<feature type="domain" description="ADAMTS/ADAMTS-like cysteine-rich" evidence="7">
    <location>
        <begin position="55"/>
        <end position="128"/>
    </location>
</feature>
<evidence type="ECO:0000256" key="1">
    <source>
        <dbReference type="ARBA" id="ARBA00004613"/>
    </source>
</evidence>
<comment type="subcellular location">
    <subcellularLocation>
        <location evidence="1">Secreted</location>
    </subcellularLocation>
</comment>
<dbReference type="InterPro" id="IPR000884">
    <property type="entry name" value="TSP1_rpt"/>
</dbReference>
<dbReference type="Gene3D" id="2.20.100.10">
    <property type="entry name" value="Thrombospondin type-1 (TSP1) repeat"/>
    <property type="match status" value="3"/>
</dbReference>
<keyword evidence="2" id="KW-0964">Secreted</keyword>
<dbReference type="PRINTS" id="PR01857">
    <property type="entry name" value="ADAMTSFAMILY"/>
</dbReference>
<evidence type="ECO:0000259" key="6">
    <source>
        <dbReference type="Pfam" id="PF05986"/>
    </source>
</evidence>
<keyword evidence="3" id="KW-0732">Signal</keyword>
<evidence type="ECO:0000313" key="8">
    <source>
        <dbReference type="EMBL" id="RUS81721.1"/>
    </source>
</evidence>
<dbReference type="EMBL" id="RQTK01000323">
    <property type="protein sequence ID" value="RUS81721.1"/>
    <property type="molecule type" value="Genomic_DNA"/>
</dbReference>
<protein>
    <recommendedName>
        <fullName evidence="10">ADAMTS/ADAMTS-like Spacer 1 domain-containing protein</fullName>
    </recommendedName>
</protein>
<organism evidence="8 9">
    <name type="scientific">Elysia chlorotica</name>
    <name type="common">Eastern emerald elysia</name>
    <name type="synonym">Sea slug</name>
    <dbReference type="NCBI Taxonomy" id="188477"/>
    <lineage>
        <taxon>Eukaryota</taxon>
        <taxon>Metazoa</taxon>
        <taxon>Spiralia</taxon>
        <taxon>Lophotrochozoa</taxon>
        <taxon>Mollusca</taxon>
        <taxon>Gastropoda</taxon>
        <taxon>Heterobranchia</taxon>
        <taxon>Euthyneura</taxon>
        <taxon>Panpulmonata</taxon>
        <taxon>Sacoglossa</taxon>
        <taxon>Placobranchoidea</taxon>
        <taxon>Plakobranchidae</taxon>
        <taxon>Elysia</taxon>
    </lineage>
</organism>
<evidence type="ECO:0000256" key="4">
    <source>
        <dbReference type="ARBA" id="ARBA00022737"/>
    </source>
</evidence>
<feature type="non-terminal residue" evidence="8">
    <location>
        <position position="450"/>
    </location>
</feature>
<dbReference type="Gene3D" id="2.60.120.830">
    <property type="match status" value="1"/>
</dbReference>